<sequence>MSDREQLAAVAIAYRAHFGGDPEVTAYAPGRVNLLGEHTDYNGGYVLPMALNGLGVAVALGRGPAPGVVEAYSGSLDATETRHIGDAAEGRWSDYLLGSLKAMAEAEIRETGLSAALMTTLPMGAGLSSSAALEVASLRAAAGLFGKPACPVEIARMARAVENEFVGMPCGIMDQFASSVGRPGEALFLNTRTLEHAPAPALPAHRFVIVHSGVSHQLTEDGYATRVAECRAACDALGVDMLSDLGPADGTRIEALPEPLNRRTRHVLGDNNRTLHGLAALRAGDAAEFGRLMIDSHASQRDDYQITVPQTDALAEAALALGALGARQTGGGWGGSVVALVAETRVDGWIAGISRGFPAARVLTVT</sequence>
<dbReference type="KEGG" id="pzh:CX676_19520"/>
<dbReference type="GO" id="GO:0005829">
    <property type="term" value="C:cytosol"/>
    <property type="evidence" value="ECO:0007669"/>
    <property type="project" value="TreeGrafter"/>
</dbReference>
<geneLocation type="plasmid" evidence="15">
    <name>ppz01</name>
</geneLocation>
<dbReference type="RefSeq" id="WP_101754473.1">
    <property type="nucleotide sequence ID" value="NZ_CP025431.1"/>
</dbReference>
<dbReference type="Gene3D" id="3.30.70.890">
    <property type="entry name" value="GHMP kinase, C-terminal domain"/>
    <property type="match status" value="1"/>
</dbReference>
<keyword evidence="15" id="KW-1185">Reference proteome</keyword>
<dbReference type="GO" id="GO:0004335">
    <property type="term" value="F:galactokinase activity"/>
    <property type="evidence" value="ECO:0007669"/>
    <property type="project" value="UniProtKB-UniRule"/>
</dbReference>
<keyword evidence="4" id="KW-0547">Nucleotide-binding</keyword>
<dbReference type="InterPro" id="IPR019539">
    <property type="entry name" value="GalKase_N"/>
</dbReference>
<feature type="domain" description="GHMP kinase C-terminal" evidence="12">
    <location>
        <begin position="279"/>
        <end position="342"/>
    </location>
</feature>
<evidence type="ECO:0000259" key="11">
    <source>
        <dbReference type="Pfam" id="PF00288"/>
    </source>
</evidence>
<evidence type="ECO:0000259" key="13">
    <source>
        <dbReference type="Pfam" id="PF10509"/>
    </source>
</evidence>
<feature type="domain" description="Galactokinase N-terminal" evidence="13">
    <location>
        <begin position="13"/>
        <end position="52"/>
    </location>
</feature>
<evidence type="ECO:0000259" key="12">
    <source>
        <dbReference type="Pfam" id="PF08544"/>
    </source>
</evidence>
<reference evidence="14 15" key="1">
    <citation type="journal article" date="2013" name="Antonie Van Leeuwenhoek">
        <title>Paracoccus zhejiangensis sp. nov., isolated from activated sludge in wastewater-treatment system.</title>
        <authorList>
            <person name="Wu Z.G."/>
            <person name="Zhang D.F."/>
            <person name="Liu Y.L."/>
            <person name="Wang F."/>
            <person name="Jiang X."/>
            <person name="Li C."/>
            <person name="Li S.P."/>
            <person name="Hong Q."/>
            <person name="Li W.J."/>
        </authorList>
    </citation>
    <scope>NUCLEOTIDE SEQUENCE [LARGE SCALE GENOMIC DNA]</scope>
    <source>
        <strain evidence="14 15">J6</strain>
        <plasmid evidence="15">Plasmid ppz01</plasmid>
    </source>
</reference>
<dbReference type="Proteomes" id="UP000234530">
    <property type="component" value="Plasmid pPZ01"/>
</dbReference>
<dbReference type="OrthoDB" id="250531at2"/>
<gene>
    <name evidence="14" type="primary">galK</name>
    <name evidence="14" type="ORF">CX676_19520</name>
</gene>
<evidence type="ECO:0000256" key="9">
    <source>
        <dbReference type="ARBA" id="ARBA00023277"/>
    </source>
</evidence>
<keyword evidence="3" id="KW-0479">Metal-binding</keyword>
<dbReference type="PIRSF" id="PIRSF000530">
    <property type="entry name" value="Galactokinase"/>
    <property type="match status" value="1"/>
</dbReference>
<dbReference type="PROSITE" id="PS00627">
    <property type="entry name" value="GHMP_KINASES_ATP"/>
    <property type="match status" value="1"/>
</dbReference>
<dbReference type="InterPro" id="IPR006204">
    <property type="entry name" value="GHMP_kinase_N_dom"/>
</dbReference>
<keyword evidence="8" id="KW-0299">Galactose metabolism</keyword>
<dbReference type="Pfam" id="PF08544">
    <property type="entry name" value="GHMP_kinases_C"/>
    <property type="match status" value="1"/>
</dbReference>
<dbReference type="Gene3D" id="3.30.230.10">
    <property type="match status" value="1"/>
</dbReference>
<name>A0A2H5F4N3_9RHOB</name>
<keyword evidence="6" id="KW-0067">ATP-binding</keyword>
<dbReference type="EMBL" id="CP025431">
    <property type="protein sequence ID" value="AUH66502.1"/>
    <property type="molecule type" value="Genomic_DNA"/>
</dbReference>
<evidence type="ECO:0000256" key="4">
    <source>
        <dbReference type="ARBA" id="ARBA00022741"/>
    </source>
</evidence>
<keyword evidence="9" id="KW-0119">Carbohydrate metabolism</keyword>
<dbReference type="InterPro" id="IPR000705">
    <property type="entry name" value="Galactokinase"/>
</dbReference>
<dbReference type="GO" id="GO:0006012">
    <property type="term" value="P:galactose metabolic process"/>
    <property type="evidence" value="ECO:0007669"/>
    <property type="project" value="UniProtKB-UniRule"/>
</dbReference>
<keyword evidence="14" id="KW-0614">Plasmid</keyword>
<protein>
    <recommendedName>
        <fullName evidence="10">Galactokinase</fullName>
        <ecNumber evidence="10">2.7.1.6</ecNumber>
    </recommendedName>
</protein>
<evidence type="ECO:0000256" key="7">
    <source>
        <dbReference type="ARBA" id="ARBA00022842"/>
    </source>
</evidence>
<evidence type="ECO:0000256" key="6">
    <source>
        <dbReference type="ARBA" id="ARBA00022840"/>
    </source>
</evidence>
<organism evidence="14 15">
    <name type="scientific">Paracoccus zhejiangensis</name>
    <dbReference type="NCBI Taxonomy" id="1077935"/>
    <lineage>
        <taxon>Bacteria</taxon>
        <taxon>Pseudomonadati</taxon>
        <taxon>Pseudomonadota</taxon>
        <taxon>Alphaproteobacteria</taxon>
        <taxon>Rhodobacterales</taxon>
        <taxon>Paracoccaceae</taxon>
        <taxon>Paracoccus</taxon>
    </lineage>
</organism>
<evidence type="ECO:0000256" key="5">
    <source>
        <dbReference type="ARBA" id="ARBA00022777"/>
    </source>
</evidence>
<dbReference type="InterPro" id="IPR014721">
    <property type="entry name" value="Ribsml_uS5_D2-typ_fold_subgr"/>
</dbReference>
<dbReference type="AlphaFoldDB" id="A0A2H5F4N3"/>
<dbReference type="Pfam" id="PF00288">
    <property type="entry name" value="GHMP_kinases_N"/>
    <property type="match status" value="1"/>
</dbReference>
<dbReference type="InterPro" id="IPR036554">
    <property type="entry name" value="GHMP_kinase_C_sf"/>
</dbReference>
<dbReference type="EC" id="2.7.1.6" evidence="10"/>
<evidence type="ECO:0000313" key="15">
    <source>
        <dbReference type="Proteomes" id="UP000234530"/>
    </source>
</evidence>
<dbReference type="PRINTS" id="PR00473">
    <property type="entry name" value="GALCTOKINASE"/>
</dbReference>
<evidence type="ECO:0000256" key="10">
    <source>
        <dbReference type="NCBIfam" id="TIGR00131"/>
    </source>
</evidence>
<dbReference type="SUPFAM" id="SSF54211">
    <property type="entry name" value="Ribosomal protein S5 domain 2-like"/>
    <property type="match status" value="1"/>
</dbReference>
<dbReference type="InterPro" id="IPR006203">
    <property type="entry name" value="GHMP_knse_ATP-bd_CS"/>
</dbReference>
<dbReference type="InterPro" id="IPR020568">
    <property type="entry name" value="Ribosomal_Su5_D2-typ_SF"/>
</dbReference>
<dbReference type="Pfam" id="PF10509">
    <property type="entry name" value="GalKase_gal_bdg"/>
    <property type="match status" value="1"/>
</dbReference>
<evidence type="ECO:0000313" key="14">
    <source>
        <dbReference type="EMBL" id="AUH66502.1"/>
    </source>
</evidence>
<dbReference type="InterPro" id="IPR013750">
    <property type="entry name" value="GHMP_kinase_C_dom"/>
</dbReference>
<dbReference type="GO" id="GO:0046872">
    <property type="term" value="F:metal ion binding"/>
    <property type="evidence" value="ECO:0007669"/>
    <property type="project" value="UniProtKB-KW"/>
</dbReference>
<dbReference type="GO" id="GO:0005524">
    <property type="term" value="F:ATP binding"/>
    <property type="evidence" value="ECO:0007669"/>
    <property type="project" value="UniProtKB-UniRule"/>
</dbReference>
<dbReference type="PRINTS" id="PR00959">
    <property type="entry name" value="MEVGALKINASE"/>
</dbReference>
<dbReference type="InterPro" id="IPR006206">
    <property type="entry name" value="Mevalonate/galactokinase"/>
</dbReference>
<comment type="similarity">
    <text evidence="1">Belongs to the GHMP kinase family. GalK subfamily.</text>
</comment>
<evidence type="ECO:0000256" key="3">
    <source>
        <dbReference type="ARBA" id="ARBA00022723"/>
    </source>
</evidence>
<keyword evidence="2" id="KW-0808">Transferase</keyword>
<evidence type="ECO:0000256" key="1">
    <source>
        <dbReference type="ARBA" id="ARBA00006566"/>
    </source>
</evidence>
<dbReference type="NCBIfam" id="TIGR00131">
    <property type="entry name" value="gal_kin"/>
    <property type="match status" value="1"/>
</dbReference>
<keyword evidence="7" id="KW-0460">Magnesium</keyword>
<dbReference type="PANTHER" id="PTHR10457:SF7">
    <property type="entry name" value="GALACTOKINASE-RELATED"/>
    <property type="match status" value="1"/>
</dbReference>
<evidence type="ECO:0000256" key="8">
    <source>
        <dbReference type="ARBA" id="ARBA00023144"/>
    </source>
</evidence>
<evidence type="ECO:0000256" key="2">
    <source>
        <dbReference type="ARBA" id="ARBA00022679"/>
    </source>
</evidence>
<dbReference type="SUPFAM" id="SSF55060">
    <property type="entry name" value="GHMP Kinase, C-terminal domain"/>
    <property type="match status" value="1"/>
</dbReference>
<accession>A0A2H5F4N3</accession>
<feature type="domain" description="GHMP kinase N-terminal" evidence="11">
    <location>
        <begin position="95"/>
        <end position="181"/>
    </location>
</feature>
<dbReference type="PANTHER" id="PTHR10457">
    <property type="entry name" value="MEVALONATE KINASE/GALACTOKINASE"/>
    <property type="match status" value="1"/>
</dbReference>
<proteinExistence type="inferred from homology"/>
<keyword evidence="5 14" id="KW-0418">Kinase</keyword>
<dbReference type="FunFam" id="3.30.70.890:FF:000001">
    <property type="entry name" value="Galactokinase"/>
    <property type="match status" value="1"/>
</dbReference>